<comment type="similarity">
    <text evidence="1 3">Belongs to the short-chain dehydrogenases/reductases (SDR) family.</text>
</comment>
<dbReference type="PANTHER" id="PTHR43976:SF16">
    <property type="entry name" value="SHORT-CHAIN DEHYDROGENASE_REDUCTASE FAMILY PROTEIN"/>
    <property type="match status" value="1"/>
</dbReference>
<protein>
    <submittedName>
        <fullName evidence="5">SDR family oxidoreductase</fullName>
    </submittedName>
</protein>
<evidence type="ECO:0000313" key="5">
    <source>
        <dbReference type="EMBL" id="QEA12691.1"/>
    </source>
</evidence>
<evidence type="ECO:0000259" key="4">
    <source>
        <dbReference type="SMART" id="SM00822"/>
    </source>
</evidence>
<dbReference type="Proteomes" id="UP000321199">
    <property type="component" value="Chromosome"/>
</dbReference>
<feature type="domain" description="Ketoreductase" evidence="4">
    <location>
        <begin position="3"/>
        <end position="182"/>
    </location>
</feature>
<dbReference type="KEGG" id="cof:FOZ74_06455"/>
<dbReference type="InterPro" id="IPR036291">
    <property type="entry name" value="NAD(P)-bd_dom_sf"/>
</dbReference>
<dbReference type="Pfam" id="PF00106">
    <property type="entry name" value="adh_short"/>
    <property type="match status" value="1"/>
</dbReference>
<dbReference type="InterPro" id="IPR020904">
    <property type="entry name" value="Sc_DH/Rdtase_CS"/>
</dbReference>
<dbReference type="SMART" id="SM00822">
    <property type="entry name" value="PKS_KR"/>
    <property type="match status" value="1"/>
</dbReference>
<dbReference type="InterPro" id="IPR051911">
    <property type="entry name" value="SDR_oxidoreductase"/>
</dbReference>
<organism evidence="5 6">
    <name type="scientific">Comamonas flocculans</name>
    <dbReference type="NCBI Taxonomy" id="2597701"/>
    <lineage>
        <taxon>Bacteria</taxon>
        <taxon>Pseudomonadati</taxon>
        <taxon>Pseudomonadota</taxon>
        <taxon>Betaproteobacteria</taxon>
        <taxon>Burkholderiales</taxon>
        <taxon>Comamonadaceae</taxon>
        <taxon>Comamonas</taxon>
    </lineage>
</organism>
<dbReference type="RefSeq" id="WP_146912285.1">
    <property type="nucleotide sequence ID" value="NZ_CP042344.1"/>
</dbReference>
<accession>A0A5B8RT78</accession>
<dbReference type="PANTHER" id="PTHR43976">
    <property type="entry name" value="SHORT CHAIN DEHYDROGENASE"/>
    <property type="match status" value="1"/>
</dbReference>
<dbReference type="InterPro" id="IPR057326">
    <property type="entry name" value="KR_dom"/>
</dbReference>
<dbReference type="PRINTS" id="PR00081">
    <property type="entry name" value="GDHRDH"/>
</dbReference>
<evidence type="ECO:0000313" key="6">
    <source>
        <dbReference type="Proteomes" id="UP000321199"/>
    </source>
</evidence>
<dbReference type="OrthoDB" id="9789083at2"/>
<dbReference type="PRINTS" id="PR00080">
    <property type="entry name" value="SDRFAMILY"/>
</dbReference>
<reference evidence="5 6" key="1">
    <citation type="submission" date="2019-07" db="EMBL/GenBank/DDBJ databases">
        <title>Complete genome sequence of Comamonas sp. NLF 7-7 isolated from livestock.</title>
        <authorList>
            <person name="Kim D.H."/>
            <person name="Kim J.G."/>
        </authorList>
    </citation>
    <scope>NUCLEOTIDE SEQUENCE [LARGE SCALE GENOMIC DNA]</scope>
    <source>
        <strain evidence="5 6">NLF 7-7</strain>
    </source>
</reference>
<gene>
    <name evidence="5" type="ORF">FOZ74_06455</name>
</gene>
<dbReference type="SUPFAM" id="SSF51735">
    <property type="entry name" value="NAD(P)-binding Rossmann-fold domains"/>
    <property type="match status" value="1"/>
</dbReference>
<dbReference type="EMBL" id="CP042344">
    <property type="protein sequence ID" value="QEA12691.1"/>
    <property type="molecule type" value="Genomic_DNA"/>
</dbReference>
<sequence>MPSTVFITGCSSGIGAAAVRHFAAQGWNVAATLRDPAKAHFEPGAGRVEAFALDVTGAASVDAAVAQAQQRFGRIDVLINNAGYGLFGPFETATPELVRRQFATNVEGVFAVTRAVLPGMRMQGSGVVINIASLSGLVAMPLYSLYAASKYAVVGFSESLSHELAPLGIRVKVFAPGAVDTDFSGRSLARTWEGDGGPYAPAIASVQAVFAANRAGGGAASTPEALARALYGAATDGSAQVRYVVGADAEEVLRARQQLGDEALLAGLRQRFGLAA</sequence>
<keyword evidence="2" id="KW-0560">Oxidoreductase</keyword>
<dbReference type="AlphaFoldDB" id="A0A5B8RT78"/>
<evidence type="ECO:0000256" key="3">
    <source>
        <dbReference type="RuleBase" id="RU000363"/>
    </source>
</evidence>
<name>A0A5B8RT78_9BURK</name>
<proteinExistence type="inferred from homology"/>
<keyword evidence="6" id="KW-1185">Reference proteome</keyword>
<dbReference type="Gene3D" id="3.40.50.720">
    <property type="entry name" value="NAD(P)-binding Rossmann-like Domain"/>
    <property type="match status" value="1"/>
</dbReference>
<dbReference type="CDD" id="cd05374">
    <property type="entry name" value="17beta-HSD-like_SDR_c"/>
    <property type="match status" value="1"/>
</dbReference>
<dbReference type="GO" id="GO:0016491">
    <property type="term" value="F:oxidoreductase activity"/>
    <property type="evidence" value="ECO:0007669"/>
    <property type="project" value="UniProtKB-KW"/>
</dbReference>
<evidence type="ECO:0000256" key="2">
    <source>
        <dbReference type="ARBA" id="ARBA00023002"/>
    </source>
</evidence>
<evidence type="ECO:0000256" key="1">
    <source>
        <dbReference type="ARBA" id="ARBA00006484"/>
    </source>
</evidence>
<dbReference type="InterPro" id="IPR002347">
    <property type="entry name" value="SDR_fam"/>
</dbReference>
<dbReference type="PROSITE" id="PS00061">
    <property type="entry name" value="ADH_SHORT"/>
    <property type="match status" value="1"/>
</dbReference>